<dbReference type="AlphaFoldDB" id="A0AA38UMI9"/>
<evidence type="ECO:0000256" key="2">
    <source>
        <dbReference type="ARBA" id="ARBA00023172"/>
    </source>
</evidence>
<dbReference type="Proteomes" id="UP001163850">
    <property type="component" value="Unassembled WGS sequence"/>
</dbReference>
<sequence>MFDIWSKRASARAVADEIVPRTISVRNIPHPNRPYLKFTTFKAHTPLHPPSPKTPTYTPSLDSTPTKHQFLPPLPAPRRPKLGNEIVNNPFRPNVRSVDRLHAWTTPYSQEKRLKDSKHLHPAIYHSAELLWSKSIVDTSKSNYAAGLLRFSQYCDRMGVSEKDRMPASEVLISGFMGSHSGNCSGPTMRAWLSGLRHWHILHGAPWHGDTPRVSLGRRTANIEGAHRRRPQRLPVTTKHLHILLAALDFTSPFHCSIWALACLAFWSCRRLGELTVPSSNKFDPRFHVSRNVRISFTSSPFSHGNFHIPWTKTTKELGADISFTGREDALCPYKALKLHLSHDSNIPDSSSLFAFHDQQNVLQHMTKKCFLNFVLSIWTKAGTPNIHGHSFRIGGAVELLLIGVPPHIVAQTGGWTSLAFLLYWRRIVDLLPLHTHKAYSDDQWSKTRTAIEQFKKSSKISDSTINACIAGTEFLNLHS</sequence>
<protein>
    <submittedName>
        <fullName evidence="4">DNA breaking-rejoining enzyme</fullName>
    </submittedName>
</protein>
<keyword evidence="2" id="KW-0233">DNA recombination</keyword>
<reference evidence="4" key="1">
    <citation type="submission" date="2022-08" db="EMBL/GenBank/DDBJ databases">
        <authorList>
            <consortium name="DOE Joint Genome Institute"/>
            <person name="Min B."/>
            <person name="Riley R."/>
            <person name="Sierra-Patev S."/>
            <person name="Naranjo-Ortiz M."/>
            <person name="Looney B."/>
            <person name="Konkel Z."/>
            <person name="Slot J.C."/>
            <person name="Sakamoto Y."/>
            <person name="Steenwyk J.L."/>
            <person name="Rokas A."/>
            <person name="Carro J."/>
            <person name="Camarero S."/>
            <person name="Ferreira P."/>
            <person name="Molpeceres G."/>
            <person name="Ruiz-Duenas F.J."/>
            <person name="Serrano A."/>
            <person name="Henrissat B."/>
            <person name="Drula E."/>
            <person name="Hughes K.W."/>
            <person name="Mata J.L."/>
            <person name="Ishikawa N.K."/>
            <person name="Vargas-Isla R."/>
            <person name="Ushijima S."/>
            <person name="Smith C.A."/>
            <person name="Ahrendt S."/>
            <person name="Andreopoulos W."/>
            <person name="He G."/>
            <person name="Labutti K."/>
            <person name="Lipzen A."/>
            <person name="Ng V."/>
            <person name="Sandor L."/>
            <person name="Barry K."/>
            <person name="Martinez A.T."/>
            <person name="Xiao Y."/>
            <person name="Gibbons J.G."/>
            <person name="Terashima K."/>
            <person name="Hibbett D.S."/>
            <person name="Grigoriev I.V."/>
        </authorList>
    </citation>
    <scope>NUCLEOTIDE SEQUENCE</scope>
    <source>
        <strain evidence="4">TFB7829</strain>
    </source>
</reference>
<dbReference type="EMBL" id="MU802430">
    <property type="protein sequence ID" value="KAJ3979224.1"/>
    <property type="molecule type" value="Genomic_DNA"/>
</dbReference>
<evidence type="ECO:0000313" key="4">
    <source>
        <dbReference type="EMBL" id="KAJ3979224.1"/>
    </source>
</evidence>
<evidence type="ECO:0000256" key="1">
    <source>
        <dbReference type="ARBA" id="ARBA00023125"/>
    </source>
</evidence>
<gene>
    <name evidence="4" type="ORF">F5890DRAFT_1641013</name>
</gene>
<dbReference type="InterPro" id="IPR052925">
    <property type="entry name" value="Phage_Integrase-like_Recomb"/>
</dbReference>
<dbReference type="SUPFAM" id="SSF56349">
    <property type="entry name" value="DNA breaking-rejoining enzymes"/>
    <property type="match status" value="1"/>
</dbReference>
<dbReference type="InterPro" id="IPR011010">
    <property type="entry name" value="DNA_brk_join_enz"/>
</dbReference>
<dbReference type="InterPro" id="IPR013762">
    <property type="entry name" value="Integrase-like_cat_sf"/>
</dbReference>
<dbReference type="GO" id="GO:0003677">
    <property type="term" value="F:DNA binding"/>
    <property type="evidence" value="ECO:0007669"/>
    <property type="project" value="UniProtKB-KW"/>
</dbReference>
<dbReference type="GO" id="GO:0015074">
    <property type="term" value="P:DNA integration"/>
    <property type="evidence" value="ECO:0007669"/>
    <property type="project" value="InterPro"/>
</dbReference>
<name>A0AA38UMI9_9AGAR</name>
<dbReference type="Gene3D" id="1.10.150.130">
    <property type="match status" value="1"/>
</dbReference>
<organism evidence="4 5">
    <name type="scientific">Lentinula detonsa</name>
    <dbReference type="NCBI Taxonomy" id="2804962"/>
    <lineage>
        <taxon>Eukaryota</taxon>
        <taxon>Fungi</taxon>
        <taxon>Dikarya</taxon>
        <taxon>Basidiomycota</taxon>
        <taxon>Agaricomycotina</taxon>
        <taxon>Agaricomycetes</taxon>
        <taxon>Agaricomycetidae</taxon>
        <taxon>Agaricales</taxon>
        <taxon>Marasmiineae</taxon>
        <taxon>Omphalotaceae</taxon>
        <taxon>Lentinula</taxon>
    </lineage>
</organism>
<evidence type="ECO:0000256" key="3">
    <source>
        <dbReference type="SAM" id="MobiDB-lite"/>
    </source>
</evidence>
<accession>A0AA38UMI9</accession>
<feature type="region of interest" description="Disordered" evidence="3">
    <location>
        <begin position="44"/>
        <end position="68"/>
    </location>
</feature>
<evidence type="ECO:0000313" key="5">
    <source>
        <dbReference type="Proteomes" id="UP001163850"/>
    </source>
</evidence>
<dbReference type="SUPFAM" id="SSF47823">
    <property type="entry name" value="lambda integrase-like, N-terminal domain"/>
    <property type="match status" value="1"/>
</dbReference>
<keyword evidence="1" id="KW-0238">DNA-binding</keyword>
<dbReference type="PANTHER" id="PTHR34605:SF4">
    <property type="entry name" value="DNA ADENINE METHYLTRANSFERASE"/>
    <property type="match status" value="1"/>
</dbReference>
<dbReference type="PANTHER" id="PTHR34605">
    <property type="entry name" value="PHAGE_INTEGRASE DOMAIN-CONTAINING PROTEIN"/>
    <property type="match status" value="1"/>
</dbReference>
<dbReference type="Gene3D" id="1.10.443.10">
    <property type="entry name" value="Intergrase catalytic core"/>
    <property type="match status" value="1"/>
</dbReference>
<dbReference type="InterPro" id="IPR010998">
    <property type="entry name" value="Integrase_recombinase_N"/>
</dbReference>
<comment type="caution">
    <text evidence="4">The sequence shown here is derived from an EMBL/GenBank/DDBJ whole genome shotgun (WGS) entry which is preliminary data.</text>
</comment>
<proteinExistence type="predicted"/>
<dbReference type="GO" id="GO:0006310">
    <property type="term" value="P:DNA recombination"/>
    <property type="evidence" value="ECO:0007669"/>
    <property type="project" value="UniProtKB-KW"/>
</dbReference>